<dbReference type="Pfam" id="PF02627">
    <property type="entry name" value="CMD"/>
    <property type="match status" value="1"/>
</dbReference>
<dbReference type="Gene3D" id="1.20.1290.10">
    <property type="entry name" value="AhpD-like"/>
    <property type="match status" value="1"/>
</dbReference>
<dbReference type="GO" id="GO:0051920">
    <property type="term" value="F:peroxiredoxin activity"/>
    <property type="evidence" value="ECO:0007669"/>
    <property type="project" value="InterPro"/>
</dbReference>
<dbReference type="AlphaFoldDB" id="A0A1H3QPI1"/>
<dbReference type="InterPro" id="IPR003779">
    <property type="entry name" value="CMD-like"/>
</dbReference>
<name>A0A1H3QPI1_9PSEU</name>
<organism evidence="2 3">
    <name type="scientific">Amycolatopsis xylanica</name>
    <dbReference type="NCBI Taxonomy" id="589385"/>
    <lineage>
        <taxon>Bacteria</taxon>
        <taxon>Bacillati</taxon>
        <taxon>Actinomycetota</taxon>
        <taxon>Actinomycetes</taxon>
        <taxon>Pseudonocardiales</taxon>
        <taxon>Pseudonocardiaceae</taxon>
        <taxon>Amycolatopsis</taxon>
    </lineage>
</organism>
<dbReference type="RefSeq" id="WP_425426063.1">
    <property type="nucleotide sequence ID" value="NZ_FNON01000010.1"/>
</dbReference>
<dbReference type="InterPro" id="IPR004675">
    <property type="entry name" value="AhpD_core"/>
</dbReference>
<dbReference type="STRING" id="589385.SAMN05421504_11015"/>
<dbReference type="PANTHER" id="PTHR34846:SF7">
    <property type="entry name" value="BLL7811 PROTEIN"/>
    <property type="match status" value="1"/>
</dbReference>
<sequence length="153" mass="16946">MNKRIQLTPGTPGPYKAMLALSAEVHSYAENAGLGKLTVELVKLRASQMNGCAFCLDMHSHETLKLGEDPRRIFVLDGWRETELFSDEERAALALTEEITRIGETQSVSDAVYAEATSVLTEDQYRAVAWLAVVINSFNRLAVTSHKPLPRKA</sequence>
<proteinExistence type="predicted"/>
<keyword evidence="2" id="KW-0575">Peroxidase</keyword>
<protein>
    <submittedName>
        <fullName evidence="2">Alkylhydroperoxidase AhpD family core domain-containing protein</fullName>
    </submittedName>
</protein>
<dbReference type="PANTHER" id="PTHR34846">
    <property type="entry name" value="4-CARBOXYMUCONOLACTONE DECARBOXYLASE FAMILY PROTEIN (AFU_ORTHOLOGUE AFUA_6G11590)"/>
    <property type="match status" value="1"/>
</dbReference>
<dbReference type="NCBIfam" id="TIGR00778">
    <property type="entry name" value="ahpD_dom"/>
    <property type="match status" value="1"/>
</dbReference>
<accession>A0A1H3QPI1</accession>
<dbReference type="Proteomes" id="UP000199515">
    <property type="component" value="Unassembled WGS sequence"/>
</dbReference>
<evidence type="ECO:0000313" key="3">
    <source>
        <dbReference type="Proteomes" id="UP000199515"/>
    </source>
</evidence>
<dbReference type="EMBL" id="FNON01000010">
    <property type="protein sequence ID" value="SDZ15464.1"/>
    <property type="molecule type" value="Genomic_DNA"/>
</dbReference>
<dbReference type="InterPro" id="IPR029032">
    <property type="entry name" value="AhpD-like"/>
</dbReference>
<evidence type="ECO:0000259" key="1">
    <source>
        <dbReference type="Pfam" id="PF02627"/>
    </source>
</evidence>
<keyword evidence="2" id="KW-0560">Oxidoreductase</keyword>
<dbReference type="SUPFAM" id="SSF69118">
    <property type="entry name" value="AhpD-like"/>
    <property type="match status" value="1"/>
</dbReference>
<gene>
    <name evidence="2" type="ORF">SAMN05421504_11015</name>
</gene>
<feature type="domain" description="Carboxymuconolactone decarboxylase-like" evidence="1">
    <location>
        <begin position="15"/>
        <end position="98"/>
    </location>
</feature>
<evidence type="ECO:0000313" key="2">
    <source>
        <dbReference type="EMBL" id="SDZ15464.1"/>
    </source>
</evidence>
<keyword evidence="3" id="KW-1185">Reference proteome</keyword>
<reference evidence="2 3" key="1">
    <citation type="submission" date="2016-10" db="EMBL/GenBank/DDBJ databases">
        <authorList>
            <person name="de Groot N.N."/>
        </authorList>
    </citation>
    <scope>NUCLEOTIDE SEQUENCE [LARGE SCALE GENOMIC DNA]</scope>
    <source>
        <strain evidence="2 3">CPCC 202699</strain>
    </source>
</reference>